<protein>
    <submittedName>
        <fullName evidence="1">Uncharacterized protein</fullName>
    </submittedName>
</protein>
<evidence type="ECO:0000313" key="1">
    <source>
        <dbReference type="EMBL" id="BBH87014.1"/>
    </source>
</evidence>
<name>A0A455SPI6_9CHLR</name>
<proteinExistence type="predicted"/>
<gene>
    <name evidence="1" type="ORF">KTC_17650</name>
</gene>
<sequence length="89" mass="10271">MQKTEIDFLMEQVYLTCVSLRDLQNQMAQSQERLRALVASLDRKRGKEATDMLVAALCLKLDLIPAWLRLPQEDGVVCRDENQRCTNCE</sequence>
<dbReference type="EMBL" id="AP019376">
    <property type="protein sequence ID" value="BBH87014.1"/>
    <property type="molecule type" value="Genomic_DNA"/>
</dbReference>
<organism evidence="1">
    <name type="scientific">Thermosporothrix sp. COM3</name>
    <dbReference type="NCBI Taxonomy" id="2490863"/>
    <lineage>
        <taxon>Bacteria</taxon>
        <taxon>Bacillati</taxon>
        <taxon>Chloroflexota</taxon>
        <taxon>Ktedonobacteria</taxon>
        <taxon>Ktedonobacterales</taxon>
        <taxon>Thermosporotrichaceae</taxon>
        <taxon>Thermosporothrix</taxon>
    </lineage>
</organism>
<dbReference type="AlphaFoldDB" id="A0A455SPI6"/>
<accession>A0A455SPI6</accession>
<reference evidence="1" key="1">
    <citation type="submission" date="2018-12" db="EMBL/GenBank/DDBJ databases">
        <title>Novel natural products biosynthetic potential of the class Ktedonobacteria.</title>
        <authorList>
            <person name="Zheng Y."/>
            <person name="Saitou A."/>
            <person name="Wang C.M."/>
            <person name="Toyoda A."/>
            <person name="Minakuchi Y."/>
            <person name="Sekiguchi Y."/>
            <person name="Ueda K."/>
            <person name="Takano H."/>
            <person name="Sakai Y."/>
            <person name="Yokota A."/>
            <person name="Yabe S."/>
        </authorList>
    </citation>
    <scope>NUCLEOTIDE SEQUENCE</scope>
    <source>
        <strain evidence="1">COM3</strain>
    </source>
</reference>